<keyword evidence="4" id="KW-1133">Transmembrane helix</keyword>
<dbReference type="InterPro" id="IPR004995">
    <property type="entry name" value="Spore_Ger"/>
</dbReference>
<evidence type="ECO:0000256" key="4">
    <source>
        <dbReference type="SAM" id="Phobius"/>
    </source>
</evidence>
<dbReference type="Pfam" id="PF03323">
    <property type="entry name" value="GerA"/>
    <property type="match status" value="1"/>
</dbReference>
<keyword evidence="4" id="KW-0812">Transmembrane</keyword>
<accession>A0ABR5A6D9</accession>
<dbReference type="InterPro" id="IPR050768">
    <property type="entry name" value="UPF0353/GerABKA_families"/>
</dbReference>
<dbReference type="PANTHER" id="PTHR22550">
    <property type="entry name" value="SPORE GERMINATION PROTEIN"/>
    <property type="match status" value="1"/>
</dbReference>
<evidence type="ECO:0000313" key="5">
    <source>
        <dbReference type="EMBL" id="KIL36589.1"/>
    </source>
</evidence>
<protein>
    <submittedName>
        <fullName evidence="5">Spore gernimation protein GerA</fullName>
    </submittedName>
</protein>
<feature type="transmembrane region" description="Helical" evidence="4">
    <location>
        <begin position="442"/>
        <end position="467"/>
    </location>
</feature>
<keyword evidence="2 4" id="KW-0472">Membrane</keyword>
<feature type="region of interest" description="Disordered" evidence="3">
    <location>
        <begin position="21"/>
        <end position="40"/>
    </location>
</feature>
<comment type="caution">
    <text evidence="5">The sequence shown here is derived from an EMBL/GenBank/DDBJ whole genome shotgun (WGS) entry which is preliminary data.</text>
</comment>
<feature type="transmembrane region" description="Helical" evidence="4">
    <location>
        <begin position="319"/>
        <end position="341"/>
    </location>
</feature>
<feature type="transmembrane region" description="Helical" evidence="4">
    <location>
        <begin position="411"/>
        <end position="430"/>
    </location>
</feature>
<evidence type="ECO:0000313" key="6">
    <source>
        <dbReference type="Proteomes" id="UP000054526"/>
    </source>
</evidence>
<organism evidence="5 6">
    <name type="scientific">Cohnella kolymensis</name>
    <dbReference type="NCBI Taxonomy" id="1590652"/>
    <lineage>
        <taxon>Bacteria</taxon>
        <taxon>Bacillati</taxon>
        <taxon>Bacillota</taxon>
        <taxon>Bacilli</taxon>
        <taxon>Bacillales</taxon>
        <taxon>Paenibacillaceae</taxon>
        <taxon>Cohnella</taxon>
    </lineage>
</organism>
<gene>
    <name evidence="5" type="ORF">SD71_06060</name>
</gene>
<dbReference type="EMBL" id="JXAL01000006">
    <property type="protein sequence ID" value="KIL36589.1"/>
    <property type="molecule type" value="Genomic_DNA"/>
</dbReference>
<proteinExistence type="inferred from homology"/>
<comment type="similarity">
    <text evidence="1">Belongs to the GerABKA family.</text>
</comment>
<sequence>MPLFNRLKKWLVRQLANPPSDAASADITNSQEHSHQEAADLDSRVKSLKKHLEHCSDVIYHKFTAGPDVPCTLVYMKGMVDLKTVEQSILKELMSFDSAESANQFRILIFEYKQIPVAQQKIHFSVKDTVQDILDGNAVLLVDGEPRILSLTAVGYEKRAITEAPNESVIRGPRDAFVEDLDTNLTLLRRRLKSSSFKVDMMMLGTESHTQLAVAYLEGKARHEVVDEVKKRIKDIKVDAILGAGYVEELIEDHPYSPFPQMQYTERPDTVTASLLEGRVAILINGTPDVLLAPVTLFTLLQSAEDYYQRYIAATWIRWIRYLFLFVCFLLPSLYIAITTFHPDIIPERLLVTIASSREIVPFPTMVEAFMMEFIFEALREASLRIPKAIGQAVSIIGALIIGTAAVEAGIVSPFMVIIVSLTGIASFIIPHYDLGLAFRLIRFPIMILAATFGLFGVACGLIMLYLHLVELRSFGVPYMMPMTPIRPNDLKDVLVRAPWWAMKTRPSFTSIDLRRQRKVSRQWTRELDEPE</sequence>
<evidence type="ECO:0000256" key="3">
    <source>
        <dbReference type="SAM" id="MobiDB-lite"/>
    </source>
</evidence>
<evidence type="ECO:0000256" key="1">
    <source>
        <dbReference type="ARBA" id="ARBA00005278"/>
    </source>
</evidence>
<keyword evidence="6" id="KW-1185">Reference proteome</keyword>
<dbReference type="RefSeq" id="WP_041061018.1">
    <property type="nucleotide sequence ID" value="NZ_JXAL01000006.1"/>
</dbReference>
<dbReference type="PIRSF" id="PIRSF005690">
    <property type="entry name" value="GerBA"/>
    <property type="match status" value="1"/>
</dbReference>
<dbReference type="Proteomes" id="UP000054526">
    <property type="component" value="Unassembled WGS sequence"/>
</dbReference>
<feature type="transmembrane region" description="Helical" evidence="4">
    <location>
        <begin position="386"/>
        <end position="405"/>
    </location>
</feature>
<evidence type="ECO:0000256" key="2">
    <source>
        <dbReference type="ARBA" id="ARBA00023136"/>
    </source>
</evidence>
<name>A0ABR5A6D9_9BACL</name>
<reference evidence="5 6" key="1">
    <citation type="submission" date="2014-12" db="EMBL/GenBank/DDBJ databases">
        <title>Draft genome sequence of Cohnella kolymensis strain B-2846.</title>
        <authorList>
            <person name="Karlyshev A.V."/>
            <person name="Kudryashova E.B."/>
        </authorList>
    </citation>
    <scope>NUCLEOTIDE SEQUENCE [LARGE SCALE GENOMIC DNA]</scope>
    <source>
        <strain evidence="5 6">VKM B-2846</strain>
    </source>
</reference>
<dbReference type="PANTHER" id="PTHR22550:SF5">
    <property type="entry name" value="LEUCINE ZIPPER PROTEIN 4"/>
    <property type="match status" value="1"/>
</dbReference>